<evidence type="ECO:0000313" key="1">
    <source>
        <dbReference type="EMBL" id="MCO5978638.1"/>
    </source>
</evidence>
<proteinExistence type="predicted"/>
<accession>A0ABT1BR25</accession>
<comment type="caution">
    <text evidence="1">The sequence shown here is derived from an EMBL/GenBank/DDBJ whole genome shotgun (WGS) entry which is preliminary data.</text>
</comment>
<dbReference type="Proteomes" id="UP001204851">
    <property type="component" value="Unassembled WGS sequence"/>
</dbReference>
<gene>
    <name evidence="1" type="ORF">M0L44_18230</name>
</gene>
<evidence type="ECO:0008006" key="3">
    <source>
        <dbReference type="Google" id="ProtNLM"/>
    </source>
</evidence>
<dbReference type="EMBL" id="JAMXMC010000011">
    <property type="protein sequence ID" value="MCO5978638.1"/>
    <property type="molecule type" value="Genomic_DNA"/>
</dbReference>
<evidence type="ECO:0000313" key="2">
    <source>
        <dbReference type="Proteomes" id="UP001204851"/>
    </source>
</evidence>
<reference evidence="1 2" key="1">
    <citation type="submission" date="2022-06" db="EMBL/GenBank/DDBJ databases">
        <title>Ideonella sp. NS12-5 Genome sequencing and assembly.</title>
        <authorList>
            <person name="Jung Y."/>
        </authorList>
    </citation>
    <scope>NUCLEOTIDE SEQUENCE [LARGE SCALE GENOMIC DNA]</scope>
    <source>
        <strain evidence="1 2">NS12-5</strain>
    </source>
</reference>
<organism evidence="1 2">
    <name type="scientific">Ideonella oryzae</name>
    <dbReference type="NCBI Taxonomy" id="2937441"/>
    <lineage>
        <taxon>Bacteria</taxon>
        <taxon>Pseudomonadati</taxon>
        <taxon>Pseudomonadota</taxon>
        <taxon>Betaproteobacteria</taxon>
        <taxon>Burkholderiales</taxon>
        <taxon>Sphaerotilaceae</taxon>
        <taxon>Ideonella</taxon>
    </lineage>
</organism>
<protein>
    <recommendedName>
        <fullName evidence="3">Bacteriocin</fullName>
    </recommendedName>
</protein>
<sequence length="52" mass="5403">MKQVLKSIVSNTLGALRAKTAAVQPLQQLSTTELRAVVGGTQAVDALPKGGW</sequence>
<keyword evidence="2" id="KW-1185">Reference proteome</keyword>
<dbReference type="RefSeq" id="WP_252771348.1">
    <property type="nucleotide sequence ID" value="NZ_JAMXMC010000011.1"/>
</dbReference>
<name>A0ABT1BR25_9BURK</name>